<dbReference type="EMBL" id="UZAG01020031">
    <property type="protein sequence ID" value="VDO45575.1"/>
    <property type="molecule type" value="Genomic_DNA"/>
</dbReference>
<feature type="transmembrane region" description="Helical" evidence="1">
    <location>
        <begin position="12"/>
        <end position="34"/>
    </location>
</feature>
<name>A0A3P7Z8V5_9BILA</name>
<keyword evidence="1" id="KW-0812">Transmembrane</keyword>
<feature type="transmembrane region" description="Helical" evidence="1">
    <location>
        <begin position="59"/>
        <end position="78"/>
    </location>
</feature>
<dbReference type="Proteomes" id="UP000280834">
    <property type="component" value="Unassembled WGS sequence"/>
</dbReference>
<evidence type="ECO:0000313" key="3">
    <source>
        <dbReference type="Proteomes" id="UP000280834"/>
    </source>
</evidence>
<keyword evidence="1" id="KW-1133">Transmembrane helix</keyword>
<organism evidence="2 3">
    <name type="scientific">Brugia timori</name>
    <dbReference type="NCBI Taxonomy" id="42155"/>
    <lineage>
        <taxon>Eukaryota</taxon>
        <taxon>Metazoa</taxon>
        <taxon>Ecdysozoa</taxon>
        <taxon>Nematoda</taxon>
        <taxon>Chromadorea</taxon>
        <taxon>Rhabditida</taxon>
        <taxon>Spirurina</taxon>
        <taxon>Spiruromorpha</taxon>
        <taxon>Filarioidea</taxon>
        <taxon>Onchocercidae</taxon>
        <taxon>Brugia</taxon>
    </lineage>
</organism>
<accession>A0A3P7Z8V5</accession>
<keyword evidence="1" id="KW-0472">Membrane</keyword>
<evidence type="ECO:0000256" key="1">
    <source>
        <dbReference type="SAM" id="Phobius"/>
    </source>
</evidence>
<protein>
    <submittedName>
        <fullName evidence="2">Uncharacterized protein</fullName>
    </submittedName>
</protein>
<sequence>MAEVWNFHITSLLSAGNSLSTGIALILIATVQVFPESSRHHQYHDIISTSRELLKIRPFLLLVFLPFVVFVLKLFYFYCRLRCKYFRAVY</sequence>
<evidence type="ECO:0000313" key="2">
    <source>
        <dbReference type="EMBL" id="VDO45575.1"/>
    </source>
</evidence>
<gene>
    <name evidence="2" type="ORF">BTMF_LOCUS13365</name>
</gene>
<proteinExistence type="predicted"/>
<dbReference type="AlphaFoldDB" id="A0A3P7Z8V5"/>
<reference evidence="2 3" key="1">
    <citation type="submission" date="2018-11" db="EMBL/GenBank/DDBJ databases">
        <authorList>
            <consortium name="Pathogen Informatics"/>
        </authorList>
    </citation>
    <scope>NUCLEOTIDE SEQUENCE [LARGE SCALE GENOMIC DNA]</scope>
</reference>
<keyword evidence="3" id="KW-1185">Reference proteome</keyword>